<evidence type="ECO:0000313" key="4">
    <source>
        <dbReference type="Proteomes" id="UP001642484"/>
    </source>
</evidence>
<gene>
    <name evidence="3" type="ORF">CCMP2556_LOCUS14003</name>
</gene>
<organism evidence="3 4">
    <name type="scientific">Durusdinium trenchii</name>
    <dbReference type="NCBI Taxonomy" id="1381693"/>
    <lineage>
        <taxon>Eukaryota</taxon>
        <taxon>Sar</taxon>
        <taxon>Alveolata</taxon>
        <taxon>Dinophyceae</taxon>
        <taxon>Suessiales</taxon>
        <taxon>Symbiodiniaceae</taxon>
        <taxon>Durusdinium</taxon>
    </lineage>
</organism>
<sequence>MGTSAIRACCESLSQASAGAGSRRLEDLLIEVDEARKENQRLNRHLQQMRHELKVGGERHRGHSRMQAHVSESKLPGEETRHLQHILSQLQVGRPRVSLSQYQSLQQQVHELQRANQAYADPVTEPSFRSVPSSYSHRGSLYASGRQTPMTGAPSITLWSSAVQRTSVGDRFCLHGRRLQATLAGHATRE</sequence>
<evidence type="ECO:0000256" key="1">
    <source>
        <dbReference type="SAM" id="Coils"/>
    </source>
</evidence>
<evidence type="ECO:0000256" key="2">
    <source>
        <dbReference type="SAM" id="MobiDB-lite"/>
    </source>
</evidence>
<protein>
    <submittedName>
        <fullName evidence="3">Uncharacterized protein</fullName>
    </submittedName>
</protein>
<dbReference type="Proteomes" id="UP001642484">
    <property type="component" value="Unassembled WGS sequence"/>
</dbReference>
<evidence type="ECO:0000313" key="3">
    <source>
        <dbReference type="EMBL" id="CAK9020290.1"/>
    </source>
</evidence>
<accession>A0ABP0K0N1</accession>
<name>A0ABP0K0N1_9DINO</name>
<feature type="coiled-coil region" evidence="1">
    <location>
        <begin position="25"/>
        <end position="52"/>
    </location>
</feature>
<feature type="region of interest" description="Disordered" evidence="2">
    <location>
        <begin position="124"/>
        <end position="148"/>
    </location>
</feature>
<dbReference type="EMBL" id="CAXAMN010007080">
    <property type="protein sequence ID" value="CAK9020290.1"/>
    <property type="molecule type" value="Genomic_DNA"/>
</dbReference>
<proteinExistence type="predicted"/>
<keyword evidence="1" id="KW-0175">Coiled coil</keyword>
<reference evidence="3 4" key="1">
    <citation type="submission" date="2024-02" db="EMBL/GenBank/DDBJ databases">
        <authorList>
            <person name="Chen Y."/>
            <person name="Shah S."/>
            <person name="Dougan E. K."/>
            <person name="Thang M."/>
            <person name="Chan C."/>
        </authorList>
    </citation>
    <scope>NUCLEOTIDE SEQUENCE [LARGE SCALE GENOMIC DNA]</scope>
</reference>
<keyword evidence="4" id="KW-1185">Reference proteome</keyword>
<comment type="caution">
    <text evidence="3">The sequence shown here is derived from an EMBL/GenBank/DDBJ whole genome shotgun (WGS) entry which is preliminary data.</text>
</comment>